<dbReference type="InterPro" id="IPR013766">
    <property type="entry name" value="Thioredoxin_domain"/>
</dbReference>
<name>U5H285_USTV1</name>
<protein>
    <recommendedName>
        <fullName evidence="2">Thioredoxin domain-containing protein</fullName>
    </recommendedName>
</protein>
<dbReference type="InterPro" id="IPR050620">
    <property type="entry name" value="Thioredoxin_H-type-like"/>
</dbReference>
<dbReference type="Pfam" id="PF00085">
    <property type="entry name" value="Thioredoxin"/>
    <property type="match status" value="1"/>
</dbReference>
<reference evidence="3 5" key="3">
    <citation type="journal article" date="2015" name="BMC Genomics">
        <title>Sex and parasites: genomic and transcriptomic analysis of Microbotryum lychnidis-dioicae, the biotrophic and plant-castrating anther smut fungus.</title>
        <authorList>
            <person name="Perlin M.H."/>
            <person name="Amselem J."/>
            <person name="Fontanillas E."/>
            <person name="Toh S.S."/>
            <person name="Chen Z."/>
            <person name="Goldberg J."/>
            <person name="Duplessis S."/>
            <person name="Henrissat B."/>
            <person name="Young S."/>
            <person name="Zeng Q."/>
            <person name="Aguileta G."/>
            <person name="Petit E."/>
            <person name="Badouin H."/>
            <person name="Andrews J."/>
            <person name="Razeeq D."/>
            <person name="Gabaldon T."/>
            <person name="Quesneville H."/>
            <person name="Giraud T."/>
            <person name="Hood M.E."/>
            <person name="Schultz D.J."/>
            <person name="Cuomo C.A."/>
        </authorList>
    </citation>
    <scope>NUCLEOTIDE SEQUENCE [LARGE SCALE GENOMIC DNA]</scope>
    <source>
        <strain evidence="3">P1A1 Lamole</strain>
        <strain evidence="5">p1A1 Lamole</strain>
    </source>
</reference>
<reference evidence="3" key="2">
    <citation type="submission" date="2010-11" db="EMBL/GenBank/DDBJ databases">
        <authorList>
            <consortium name="The Broad Institute Genome Sequencing Platform"/>
            <person name="Earl A."/>
            <person name="Ward D."/>
            <person name="Feldgarden M."/>
            <person name="Gevers D."/>
            <person name="Butler R."/>
            <person name="Young S.K."/>
            <person name="Zeng Q."/>
            <person name="Gargeya S."/>
            <person name="Fitzgerald M."/>
            <person name="Haas B."/>
            <person name="Abouelleil A."/>
            <person name="Alvarado L."/>
            <person name="Arachchi H.M."/>
            <person name="Berlin A."/>
            <person name="Brown A."/>
            <person name="Chapman S.B."/>
            <person name="Chen Z."/>
            <person name="Dunbar C."/>
            <person name="Freedman E."/>
            <person name="Gearin G."/>
            <person name="Gellesch M."/>
            <person name="Goldberg J."/>
            <person name="Griggs A."/>
            <person name="Gujja S."/>
            <person name="Heilman E."/>
            <person name="Heiman D."/>
            <person name="Howarth C."/>
            <person name="Larson L."/>
            <person name="Lui A."/>
            <person name="MacDonald P.J.P."/>
            <person name="Mehta T."/>
            <person name="Montmayeur A."/>
            <person name="Murphy C."/>
            <person name="Neiman D."/>
            <person name="Pearson M."/>
            <person name="Priest M."/>
            <person name="Roberts A."/>
            <person name="Saif S."/>
            <person name="Shea T."/>
            <person name="Shenoy N."/>
            <person name="Sisk P."/>
            <person name="Stolte C."/>
            <person name="Sykes S."/>
            <person name="White J."/>
            <person name="Yandava C."/>
            <person name="Wortman J."/>
            <person name="Nusbaum C."/>
            <person name="Birren B."/>
        </authorList>
    </citation>
    <scope>NUCLEOTIDE SEQUENCE</scope>
    <source>
        <strain evidence="3">P1A1 Lamole</strain>
    </source>
</reference>
<dbReference type="Proteomes" id="UP000017200">
    <property type="component" value="Unassembled WGS sequence"/>
</dbReference>
<dbReference type="EMBL" id="GL541650">
    <property type="protein sequence ID" value="KDE08440.1"/>
    <property type="molecule type" value="Genomic_DNA"/>
</dbReference>
<evidence type="ECO:0000313" key="5">
    <source>
        <dbReference type="Proteomes" id="UP000017200"/>
    </source>
</evidence>
<proteinExistence type="predicted"/>
<dbReference type="STRING" id="683840.U5H285"/>
<dbReference type="Gene3D" id="3.40.30.10">
    <property type="entry name" value="Glutaredoxin"/>
    <property type="match status" value="1"/>
</dbReference>
<accession>U5H285</accession>
<dbReference type="InParanoid" id="U5H285"/>
<dbReference type="OrthoDB" id="2121326at2759"/>
<dbReference type="CDD" id="cd02947">
    <property type="entry name" value="TRX_family"/>
    <property type="match status" value="1"/>
</dbReference>
<evidence type="ECO:0000313" key="3">
    <source>
        <dbReference type="EMBL" id="KDE08440.1"/>
    </source>
</evidence>
<dbReference type="HOGENOM" id="CLU_1435440_0_0_1"/>
<feature type="domain" description="Thioredoxin" evidence="2">
    <location>
        <begin position="72"/>
        <end position="186"/>
    </location>
</feature>
<evidence type="ECO:0000256" key="1">
    <source>
        <dbReference type="SAM" id="MobiDB-lite"/>
    </source>
</evidence>
<keyword evidence="5" id="KW-1185">Reference proteome</keyword>
<evidence type="ECO:0000313" key="4">
    <source>
        <dbReference type="EnsemblFungi" id="MVLG_01475T0"/>
    </source>
</evidence>
<dbReference type="EMBL" id="AEIJ01000140">
    <property type="status" value="NOT_ANNOTATED_CDS"/>
    <property type="molecule type" value="Genomic_DNA"/>
</dbReference>
<gene>
    <name evidence="3" type="ORF">MVLG_01475</name>
</gene>
<dbReference type="AlphaFoldDB" id="U5H285"/>
<feature type="compositionally biased region" description="Low complexity" evidence="1">
    <location>
        <begin position="60"/>
        <end position="73"/>
    </location>
</feature>
<dbReference type="EnsemblFungi" id="MVLG_01475T0">
    <property type="protein sequence ID" value="MVLG_01475T0"/>
    <property type="gene ID" value="MVLG_01475"/>
</dbReference>
<reference evidence="5" key="1">
    <citation type="submission" date="2010-11" db="EMBL/GenBank/DDBJ databases">
        <title>The genome sequence of Microbotryum violaceum strain p1A1 Lamole.</title>
        <authorList>
            <person name="Cuomo C."/>
            <person name="Perlin M."/>
            <person name="Young S.K."/>
            <person name="Zeng Q."/>
            <person name="Gargeya S."/>
            <person name="Alvarado L."/>
            <person name="Berlin A."/>
            <person name="Chapman S.B."/>
            <person name="Chen Z."/>
            <person name="Freedman E."/>
            <person name="Gellesch M."/>
            <person name="Goldberg J."/>
            <person name="Griggs A."/>
            <person name="Gujja S."/>
            <person name="Heilman E."/>
            <person name="Heiman D."/>
            <person name="Howarth C."/>
            <person name="Mehta T."/>
            <person name="Neiman D."/>
            <person name="Pearson M."/>
            <person name="Roberts A."/>
            <person name="Saif S."/>
            <person name="Shea T."/>
            <person name="Shenoy N."/>
            <person name="Sisk P."/>
            <person name="Stolte C."/>
            <person name="Sykes S."/>
            <person name="White J."/>
            <person name="Yandava C."/>
            <person name="Haas B."/>
            <person name="Nusbaum C."/>
            <person name="Birren B."/>
        </authorList>
    </citation>
    <scope>NUCLEOTIDE SEQUENCE [LARGE SCALE GENOMIC DNA]</scope>
    <source>
        <strain evidence="5">p1A1 Lamole</strain>
    </source>
</reference>
<sequence>MVAQAHSAPACMHCPSVVPSKPPPSPHMTSQARVHPASAAVAFPPPITRIIDPPLPSLPSSPRTPTHPTQSSQHKLTLPKMPVQSIKNEAQYKEIVGASGLTAIQFIAPWDEASKTLAPKFDGYSSSKSFANVKFYKVDINDHEDIGMASGVKNHTFWFLKDGQVKAEFKGDNYAALERALAGFAKDQA</sequence>
<evidence type="ECO:0000259" key="2">
    <source>
        <dbReference type="PROSITE" id="PS51352"/>
    </source>
</evidence>
<dbReference type="PANTHER" id="PTHR10438">
    <property type="entry name" value="THIOREDOXIN"/>
    <property type="match status" value="1"/>
</dbReference>
<organism evidence="3">
    <name type="scientific">Microbotryum lychnidis-dioicae (strain p1A1 Lamole / MvSl-1064)</name>
    <name type="common">Anther smut fungus</name>
    <dbReference type="NCBI Taxonomy" id="683840"/>
    <lineage>
        <taxon>Eukaryota</taxon>
        <taxon>Fungi</taxon>
        <taxon>Dikarya</taxon>
        <taxon>Basidiomycota</taxon>
        <taxon>Pucciniomycotina</taxon>
        <taxon>Microbotryomycetes</taxon>
        <taxon>Microbotryales</taxon>
        <taxon>Microbotryaceae</taxon>
        <taxon>Microbotryum</taxon>
    </lineage>
</organism>
<feature type="region of interest" description="Disordered" evidence="1">
    <location>
        <begin position="52"/>
        <end position="78"/>
    </location>
</feature>
<dbReference type="SUPFAM" id="SSF52833">
    <property type="entry name" value="Thioredoxin-like"/>
    <property type="match status" value="1"/>
</dbReference>
<reference evidence="4" key="4">
    <citation type="submission" date="2015-06" db="UniProtKB">
        <authorList>
            <consortium name="EnsemblFungi"/>
        </authorList>
    </citation>
    <scope>IDENTIFICATION</scope>
</reference>
<dbReference type="PROSITE" id="PS51352">
    <property type="entry name" value="THIOREDOXIN_2"/>
    <property type="match status" value="1"/>
</dbReference>
<dbReference type="PANTHER" id="PTHR10438:SF468">
    <property type="entry name" value="THIOREDOXIN-1-RELATED"/>
    <property type="match status" value="1"/>
</dbReference>
<dbReference type="InterPro" id="IPR036249">
    <property type="entry name" value="Thioredoxin-like_sf"/>
</dbReference>